<dbReference type="Pfam" id="PF05437">
    <property type="entry name" value="AzlD"/>
    <property type="match status" value="1"/>
</dbReference>
<keyword evidence="1" id="KW-0472">Membrane</keyword>
<dbReference type="Proteomes" id="UP000640333">
    <property type="component" value="Unassembled WGS sequence"/>
</dbReference>
<dbReference type="EMBL" id="JADEYS010000014">
    <property type="protein sequence ID" value="MBE9398381.1"/>
    <property type="molecule type" value="Genomic_DNA"/>
</dbReference>
<dbReference type="AlphaFoldDB" id="A0A8J7K7K2"/>
<keyword evidence="1" id="KW-0812">Transmembrane</keyword>
<gene>
    <name evidence="2" type="ORF">IOQ59_14050</name>
</gene>
<feature type="transmembrane region" description="Helical" evidence="1">
    <location>
        <begin position="51"/>
        <end position="70"/>
    </location>
</feature>
<dbReference type="InterPro" id="IPR008407">
    <property type="entry name" value="Brnchd-chn_aa_trnsp_AzlD"/>
</dbReference>
<keyword evidence="3" id="KW-1185">Reference proteome</keyword>
<protein>
    <submittedName>
        <fullName evidence="2">AzlD domain-containing protein</fullName>
    </submittedName>
</protein>
<sequence length="120" mass="13498">MTSTDVNNLSMTNTELWLLFFAVGLGTFLVRLSFIQLHGSAEALIRRSKPILMMLPPAILAALCIPAILFTRPLTDYQLNYDQIIAAIVTILITRFSKSVFWPVVGGMLCLWALRWLNIT</sequence>
<evidence type="ECO:0000313" key="2">
    <source>
        <dbReference type="EMBL" id="MBE9398381.1"/>
    </source>
</evidence>
<feature type="transmembrane region" description="Helical" evidence="1">
    <location>
        <begin position="16"/>
        <end position="39"/>
    </location>
</feature>
<name>A0A8J7K7K2_9GAMM</name>
<proteinExistence type="predicted"/>
<reference evidence="2" key="1">
    <citation type="submission" date="2020-10" db="EMBL/GenBank/DDBJ databases">
        <title>Bacterium isolated from coastal waters sediment.</title>
        <authorList>
            <person name="Chen R.-J."/>
            <person name="Lu D.-C."/>
            <person name="Zhu K.-L."/>
            <person name="Du Z.-J."/>
        </authorList>
    </citation>
    <scope>NUCLEOTIDE SEQUENCE</scope>
    <source>
        <strain evidence="2">N1Y112</strain>
    </source>
</reference>
<keyword evidence="1" id="KW-1133">Transmembrane helix</keyword>
<accession>A0A8J7K7K2</accession>
<evidence type="ECO:0000256" key="1">
    <source>
        <dbReference type="SAM" id="Phobius"/>
    </source>
</evidence>
<organism evidence="2 3">
    <name type="scientific">Pontibacterium sinense</name>
    <dbReference type="NCBI Taxonomy" id="2781979"/>
    <lineage>
        <taxon>Bacteria</taxon>
        <taxon>Pseudomonadati</taxon>
        <taxon>Pseudomonadota</taxon>
        <taxon>Gammaproteobacteria</taxon>
        <taxon>Oceanospirillales</taxon>
        <taxon>Oceanospirillaceae</taxon>
        <taxon>Pontibacterium</taxon>
    </lineage>
</organism>
<dbReference type="RefSeq" id="WP_193954016.1">
    <property type="nucleotide sequence ID" value="NZ_JADEYS010000014.1"/>
</dbReference>
<evidence type="ECO:0000313" key="3">
    <source>
        <dbReference type="Proteomes" id="UP000640333"/>
    </source>
</evidence>
<comment type="caution">
    <text evidence="2">The sequence shown here is derived from an EMBL/GenBank/DDBJ whole genome shotgun (WGS) entry which is preliminary data.</text>
</comment>